<organism evidence="2 3">
    <name type="scientific">Longimycelium tulufanense</name>
    <dbReference type="NCBI Taxonomy" id="907463"/>
    <lineage>
        <taxon>Bacteria</taxon>
        <taxon>Bacillati</taxon>
        <taxon>Actinomycetota</taxon>
        <taxon>Actinomycetes</taxon>
        <taxon>Pseudonocardiales</taxon>
        <taxon>Pseudonocardiaceae</taxon>
        <taxon>Longimycelium</taxon>
    </lineage>
</organism>
<protein>
    <submittedName>
        <fullName evidence="2">Uncharacterized protein</fullName>
    </submittedName>
</protein>
<comment type="caution">
    <text evidence="2">The sequence shown here is derived from an EMBL/GenBank/DDBJ whole genome shotgun (WGS) entry which is preliminary data.</text>
</comment>
<reference evidence="2" key="2">
    <citation type="submission" date="2020-09" db="EMBL/GenBank/DDBJ databases">
        <authorList>
            <person name="Sun Q."/>
            <person name="Zhou Y."/>
        </authorList>
    </citation>
    <scope>NUCLEOTIDE SEQUENCE</scope>
    <source>
        <strain evidence="2">CGMCC 4.5737</strain>
    </source>
</reference>
<name>A0A8J3FX47_9PSEU</name>
<keyword evidence="1" id="KW-1133">Transmembrane helix</keyword>
<dbReference type="EMBL" id="BMMK01000061">
    <property type="protein sequence ID" value="GGM83299.1"/>
    <property type="molecule type" value="Genomic_DNA"/>
</dbReference>
<gene>
    <name evidence="2" type="ORF">GCM10012275_62390</name>
</gene>
<evidence type="ECO:0000313" key="3">
    <source>
        <dbReference type="Proteomes" id="UP000637578"/>
    </source>
</evidence>
<proteinExistence type="predicted"/>
<evidence type="ECO:0000313" key="2">
    <source>
        <dbReference type="EMBL" id="GGM83299.1"/>
    </source>
</evidence>
<sequence length="65" mass="6487">MATISGVRQTAGSRAVLRRMTLPAALAYVLFTVLSLASRGARGPVLVTAPAGPRPGAARAAGGAR</sequence>
<accession>A0A8J3FX47</accession>
<dbReference type="RefSeq" id="WP_189062029.1">
    <property type="nucleotide sequence ID" value="NZ_BMMK01000061.1"/>
</dbReference>
<keyword evidence="3" id="KW-1185">Reference proteome</keyword>
<dbReference type="Proteomes" id="UP000637578">
    <property type="component" value="Unassembled WGS sequence"/>
</dbReference>
<keyword evidence="1" id="KW-0812">Transmembrane</keyword>
<feature type="transmembrane region" description="Helical" evidence="1">
    <location>
        <begin position="20"/>
        <end position="37"/>
    </location>
</feature>
<keyword evidence="1" id="KW-0472">Membrane</keyword>
<dbReference type="AlphaFoldDB" id="A0A8J3FX47"/>
<evidence type="ECO:0000256" key="1">
    <source>
        <dbReference type="SAM" id="Phobius"/>
    </source>
</evidence>
<reference evidence="2" key="1">
    <citation type="journal article" date="2014" name="Int. J. Syst. Evol. Microbiol.">
        <title>Complete genome sequence of Corynebacterium casei LMG S-19264T (=DSM 44701T), isolated from a smear-ripened cheese.</title>
        <authorList>
            <consortium name="US DOE Joint Genome Institute (JGI-PGF)"/>
            <person name="Walter F."/>
            <person name="Albersmeier A."/>
            <person name="Kalinowski J."/>
            <person name="Ruckert C."/>
        </authorList>
    </citation>
    <scope>NUCLEOTIDE SEQUENCE</scope>
    <source>
        <strain evidence="2">CGMCC 4.5737</strain>
    </source>
</reference>